<dbReference type="Proteomes" id="UP000256817">
    <property type="component" value="Unassembled WGS sequence"/>
</dbReference>
<comment type="caution">
    <text evidence="2">The sequence shown here is derived from an EMBL/GenBank/DDBJ whole genome shotgun (WGS) entry which is preliminary data.</text>
</comment>
<evidence type="ECO:0000313" key="3">
    <source>
        <dbReference type="Proteomes" id="UP000256817"/>
    </source>
</evidence>
<sequence length="320" mass="36594">MNKELVSVAVISFNSSSTILETLDSILAQSYGSENIELIISDDGSKDNTIDVINLWLKNNEVFFKRVKLIANSINSGIPKNCNVAWRTASCDWIKTIAGDDILLPNCITDNVKESKHIDQNVGVIFSMMDVFYVSKNREKKIINKYPMPYHIKILGSSLEEQFNYLKYGDIAAAPSAFIRNSALQNVNYADERFGSLEDLPLWYNMVKAGWRLSFLDEVTVQYRVGESTTSSSKRLVNEVFIKDIIKIDDLLIRNDLENKKIFLNIRKYIWPRLVLFIAKSSGNKISFLTRNSLRVAYIIKPYGLKSFISSRVKKIINKY</sequence>
<dbReference type="Gene3D" id="3.90.550.10">
    <property type="entry name" value="Spore Coat Polysaccharide Biosynthesis Protein SpsA, Chain A"/>
    <property type="match status" value="1"/>
</dbReference>
<accession>A0A3R8Q6E7</accession>
<dbReference type="Pfam" id="PF00535">
    <property type="entry name" value="Glycos_transf_2"/>
    <property type="match status" value="1"/>
</dbReference>
<dbReference type="EMBL" id="QHJW02000044">
    <property type="protein sequence ID" value="RRO06021.1"/>
    <property type="molecule type" value="Genomic_DNA"/>
</dbReference>
<dbReference type="InterPro" id="IPR001173">
    <property type="entry name" value="Glyco_trans_2-like"/>
</dbReference>
<dbReference type="PANTHER" id="PTHR22916:SF3">
    <property type="entry name" value="UDP-GLCNAC:BETAGAL BETA-1,3-N-ACETYLGLUCOSAMINYLTRANSFERASE-LIKE PROTEIN 1"/>
    <property type="match status" value="1"/>
</dbReference>
<reference evidence="2" key="1">
    <citation type="submission" date="2018-11" db="EMBL/GenBank/DDBJ databases">
        <title>Draft genome sequences of proposed Pectobacterium aquaticum sp. nov. isolated in France from fresh water.</title>
        <authorList>
            <person name="Pedron J."/>
            <person name="Barny M.A."/>
        </authorList>
    </citation>
    <scope>NUCLEOTIDE SEQUENCE [LARGE SCALE GENOMIC DNA]</scope>
    <source>
        <strain evidence="2">A35-S23-M15</strain>
    </source>
</reference>
<dbReference type="PANTHER" id="PTHR22916">
    <property type="entry name" value="GLYCOSYLTRANSFERASE"/>
    <property type="match status" value="1"/>
</dbReference>
<evidence type="ECO:0000313" key="2">
    <source>
        <dbReference type="EMBL" id="RRO06021.1"/>
    </source>
</evidence>
<dbReference type="InterPro" id="IPR029044">
    <property type="entry name" value="Nucleotide-diphossugar_trans"/>
</dbReference>
<name>A0A3R8Q6E7_9GAMM</name>
<proteinExistence type="predicted"/>
<organism evidence="2 3">
    <name type="scientific">Pectobacterium aquaticum</name>
    <dbReference type="NCBI Taxonomy" id="2204145"/>
    <lineage>
        <taxon>Bacteria</taxon>
        <taxon>Pseudomonadati</taxon>
        <taxon>Pseudomonadota</taxon>
        <taxon>Gammaproteobacteria</taxon>
        <taxon>Enterobacterales</taxon>
        <taxon>Pectobacteriaceae</taxon>
        <taxon>Pectobacterium</taxon>
    </lineage>
</organism>
<dbReference type="SUPFAM" id="SSF53448">
    <property type="entry name" value="Nucleotide-diphospho-sugar transferases"/>
    <property type="match status" value="1"/>
</dbReference>
<protein>
    <submittedName>
        <fullName evidence="2">Glycosyltransferase</fullName>
    </submittedName>
</protein>
<dbReference type="RefSeq" id="WP_116238114.1">
    <property type="nucleotide sequence ID" value="NZ_QHJW02000044.1"/>
</dbReference>
<gene>
    <name evidence="2" type="ORF">DMB85_016730</name>
</gene>
<feature type="domain" description="Glycosyltransferase 2-like" evidence="1">
    <location>
        <begin position="7"/>
        <end position="151"/>
    </location>
</feature>
<keyword evidence="3" id="KW-1185">Reference proteome</keyword>
<evidence type="ECO:0000259" key="1">
    <source>
        <dbReference type="Pfam" id="PF00535"/>
    </source>
</evidence>